<dbReference type="PANTHER" id="PTHR33989">
    <property type="match status" value="1"/>
</dbReference>
<keyword evidence="2 8" id="KW-0813">Transport</keyword>
<feature type="transmembrane region" description="Helical" evidence="9">
    <location>
        <begin position="108"/>
        <end position="128"/>
    </location>
</feature>
<feature type="transmembrane region" description="Helical" evidence="9">
    <location>
        <begin position="77"/>
        <end position="96"/>
    </location>
</feature>
<dbReference type="RefSeq" id="WP_326832051.1">
    <property type="nucleotide sequence ID" value="NZ_VUMW01000002.1"/>
</dbReference>
<keyword evidence="5 9" id="KW-0812">Transmembrane</keyword>
<evidence type="ECO:0000256" key="2">
    <source>
        <dbReference type="ARBA" id="ARBA00022448"/>
    </source>
</evidence>
<name>A0A844FKR7_9LACO</name>
<keyword evidence="6 9" id="KW-1133">Transmembrane helix</keyword>
<dbReference type="InterPro" id="IPR051088">
    <property type="entry name" value="PTS_Sugar-EIIC/EIIB"/>
</dbReference>
<evidence type="ECO:0000256" key="8">
    <source>
        <dbReference type="PIRNR" id="PIRNR006351"/>
    </source>
</evidence>
<evidence type="ECO:0000313" key="11">
    <source>
        <dbReference type="EMBL" id="MST79131.1"/>
    </source>
</evidence>
<protein>
    <recommendedName>
        <fullName evidence="8">Permease IIC component</fullName>
    </recommendedName>
</protein>
<accession>A0A844FKR7</accession>
<dbReference type="InterPro" id="IPR004501">
    <property type="entry name" value="PTS_EIIC_3"/>
</dbReference>
<comment type="subcellular location">
    <subcellularLocation>
        <location evidence="1">Cell membrane</location>
        <topology evidence="1">Multi-pass membrane protein</topology>
    </subcellularLocation>
</comment>
<dbReference type="GO" id="GO:0008982">
    <property type="term" value="F:protein-N(PI)-phosphohistidine-sugar phosphotransferase activity"/>
    <property type="evidence" value="ECO:0007669"/>
    <property type="project" value="UniProtKB-UniRule"/>
</dbReference>
<evidence type="ECO:0000256" key="5">
    <source>
        <dbReference type="ARBA" id="ARBA00022692"/>
    </source>
</evidence>
<evidence type="ECO:0000256" key="9">
    <source>
        <dbReference type="SAM" id="Phobius"/>
    </source>
</evidence>
<feature type="transmembrane region" description="Helical" evidence="9">
    <location>
        <begin position="348"/>
        <end position="367"/>
    </location>
</feature>
<evidence type="ECO:0000256" key="4">
    <source>
        <dbReference type="ARBA" id="ARBA00022597"/>
    </source>
</evidence>
<feature type="transmembrane region" description="Helical" evidence="9">
    <location>
        <begin position="149"/>
        <end position="172"/>
    </location>
</feature>
<dbReference type="InterPro" id="IPR003352">
    <property type="entry name" value="PTS_EIIC"/>
</dbReference>
<dbReference type="GO" id="GO:1902815">
    <property type="term" value="P:N,N'-diacetylchitobiose import"/>
    <property type="evidence" value="ECO:0007669"/>
    <property type="project" value="TreeGrafter"/>
</dbReference>
<feature type="transmembrane region" description="Helical" evidence="9">
    <location>
        <begin position="293"/>
        <end position="311"/>
    </location>
</feature>
<dbReference type="AlphaFoldDB" id="A0A844FKR7"/>
<dbReference type="InterPro" id="IPR004796">
    <property type="entry name" value="PTS_IIC_cello"/>
</dbReference>
<organism evidence="11 12">
    <name type="scientific">Lactobacillus equicursoris</name>
    <dbReference type="NCBI Taxonomy" id="420645"/>
    <lineage>
        <taxon>Bacteria</taxon>
        <taxon>Bacillati</taxon>
        <taxon>Bacillota</taxon>
        <taxon>Bacilli</taxon>
        <taxon>Lactobacillales</taxon>
        <taxon>Lactobacillaceae</taxon>
        <taxon>Lactobacillus</taxon>
    </lineage>
</organism>
<dbReference type="GO" id="GO:0005886">
    <property type="term" value="C:plasma membrane"/>
    <property type="evidence" value="ECO:0007669"/>
    <property type="project" value="UniProtKB-SubCell"/>
</dbReference>
<feature type="transmembrane region" description="Helical" evidence="9">
    <location>
        <begin position="192"/>
        <end position="216"/>
    </location>
</feature>
<evidence type="ECO:0000256" key="7">
    <source>
        <dbReference type="ARBA" id="ARBA00023136"/>
    </source>
</evidence>
<feature type="transmembrane region" description="Helical" evidence="9">
    <location>
        <begin position="31"/>
        <end position="56"/>
    </location>
</feature>
<evidence type="ECO:0000313" key="12">
    <source>
        <dbReference type="Proteomes" id="UP000452141"/>
    </source>
</evidence>
<dbReference type="PANTHER" id="PTHR33989:SF4">
    <property type="entry name" value="PTS SYSTEM N,N'-DIACETYLCHITOBIOSE-SPECIFIC EIIC COMPONENT"/>
    <property type="match status" value="1"/>
</dbReference>
<dbReference type="NCBIfam" id="TIGR00410">
    <property type="entry name" value="lacE"/>
    <property type="match status" value="1"/>
</dbReference>
<sequence length="439" mass="48330">MNKLIDFLEKHLLPLAQNLASTGWLVALRDAFISTLPISLTGSVAVLVKSLIIAAKRDLGWKLFYQLLSPAVDICNFVWRGSVAMFALFFALSWGYQLAKNCEVDPLGGAMTSVCAFLMSIANYAYLFKDHQKIKLDQAFNIKQLSTTGMFTALLFGGLGVSLYVLFIKARISLHISASMPPEQVVAFETSIPVMLSLFVIGGLNYLFQTVTGLYFGDWLLEIIQKPLLDLGQGFIMVLLVTALTQLFWFFGINGTSALAPVIGSIWATAQNANLLAAADGKMIPYLWTSSSFIIYGVTGSCLPLVIATLLKSQRSDRRTLAKLALAPAVFNINEPVLYGLPIILNPVYFIPFVTAPLANVSLSYLVTKLGWVNRVQASVPGIMPPIVGPYLACNYDWRALLLSIVNLVIAVLIWLPFVKASDRMGEKRPRSSFYMPQY</sequence>
<dbReference type="Pfam" id="PF02378">
    <property type="entry name" value="PTS_EIIC"/>
    <property type="match status" value="1"/>
</dbReference>
<dbReference type="GO" id="GO:0009401">
    <property type="term" value="P:phosphoenolpyruvate-dependent sugar phosphotransferase system"/>
    <property type="evidence" value="ECO:0007669"/>
    <property type="project" value="InterPro"/>
</dbReference>
<dbReference type="Proteomes" id="UP000452141">
    <property type="component" value="Unassembled WGS sequence"/>
</dbReference>
<comment type="caution">
    <text evidence="11">The sequence shown here is derived from an EMBL/GenBank/DDBJ whole genome shotgun (WGS) entry which is preliminary data.</text>
</comment>
<keyword evidence="7 8" id="KW-0472">Membrane</keyword>
<feature type="transmembrane region" description="Helical" evidence="9">
    <location>
        <begin position="400"/>
        <end position="419"/>
    </location>
</feature>
<gene>
    <name evidence="11" type="ORF">FYJ61_01255</name>
</gene>
<evidence type="ECO:0000256" key="3">
    <source>
        <dbReference type="ARBA" id="ARBA00022475"/>
    </source>
</evidence>
<dbReference type="PROSITE" id="PS51105">
    <property type="entry name" value="PTS_EIIC_TYPE_3"/>
    <property type="match status" value="1"/>
</dbReference>
<comment type="function">
    <text evidence="8">The phosphoenolpyruvate-dependent sugar phosphotransferase system (PTS), a major carbohydrate active -transport system, catalyzes the phosphorylation of incoming sugar substrates concomitant with their translocation across the cell membrane.</text>
</comment>
<dbReference type="EMBL" id="VUMW01000002">
    <property type="protein sequence ID" value="MST79131.1"/>
    <property type="molecule type" value="Genomic_DNA"/>
</dbReference>
<evidence type="ECO:0000256" key="6">
    <source>
        <dbReference type="ARBA" id="ARBA00022989"/>
    </source>
</evidence>
<keyword evidence="4 8" id="KW-0762">Sugar transport</keyword>
<reference evidence="11 12" key="1">
    <citation type="submission" date="2019-08" db="EMBL/GenBank/DDBJ databases">
        <title>In-depth cultivation of the pig gut microbiome towards novel bacterial diversity and tailored functional studies.</title>
        <authorList>
            <person name="Wylensek D."/>
            <person name="Hitch T.C.A."/>
            <person name="Clavel T."/>
        </authorList>
    </citation>
    <scope>NUCLEOTIDE SEQUENCE [LARGE SCALE GENOMIC DNA]</scope>
    <source>
        <strain evidence="11 12">WCA-470BD-2E</strain>
    </source>
</reference>
<evidence type="ECO:0000259" key="10">
    <source>
        <dbReference type="PROSITE" id="PS51105"/>
    </source>
</evidence>
<dbReference type="PIRSF" id="PIRSF006351">
    <property type="entry name" value="PTS_EIIC-Cellobiose"/>
    <property type="match status" value="1"/>
</dbReference>
<feature type="domain" description="PTS EIIC type-3" evidence="10">
    <location>
        <begin position="8"/>
        <end position="418"/>
    </location>
</feature>
<keyword evidence="3 8" id="KW-1003">Cell membrane</keyword>
<evidence type="ECO:0000256" key="1">
    <source>
        <dbReference type="ARBA" id="ARBA00004651"/>
    </source>
</evidence>
<proteinExistence type="predicted"/>